<dbReference type="InterPro" id="IPR012577">
    <property type="entry name" value="NIPSNAP"/>
</dbReference>
<dbReference type="InterPro" id="IPR011008">
    <property type="entry name" value="Dimeric_a/b-barrel"/>
</dbReference>
<protein>
    <submittedName>
        <fullName evidence="1">Uncharacterized protein</fullName>
    </submittedName>
</protein>
<dbReference type="RefSeq" id="WP_119320399.1">
    <property type="nucleotide sequence ID" value="NZ_AP025739.1"/>
</dbReference>
<proteinExistence type="predicted"/>
<dbReference type="SUPFAM" id="SSF54909">
    <property type="entry name" value="Dimeric alpha+beta barrel"/>
    <property type="match status" value="2"/>
</dbReference>
<gene>
    <name evidence="1" type="ORF">CCAX7_30780</name>
</gene>
<organism evidence="1 2">
    <name type="scientific">Capsulimonas corticalis</name>
    <dbReference type="NCBI Taxonomy" id="2219043"/>
    <lineage>
        <taxon>Bacteria</taxon>
        <taxon>Bacillati</taxon>
        <taxon>Armatimonadota</taxon>
        <taxon>Armatimonadia</taxon>
        <taxon>Capsulimonadales</taxon>
        <taxon>Capsulimonadaceae</taxon>
        <taxon>Capsulimonas</taxon>
    </lineage>
</organism>
<dbReference type="Gene3D" id="3.30.70.100">
    <property type="match status" value="2"/>
</dbReference>
<evidence type="ECO:0000313" key="2">
    <source>
        <dbReference type="Proteomes" id="UP000287394"/>
    </source>
</evidence>
<evidence type="ECO:0000313" key="1">
    <source>
        <dbReference type="EMBL" id="BDI31027.1"/>
    </source>
</evidence>
<dbReference type="KEGG" id="ccot:CCAX7_30780"/>
<dbReference type="Pfam" id="PF07978">
    <property type="entry name" value="NIPSNAP"/>
    <property type="match status" value="2"/>
</dbReference>
<keyword evidence="2" id="KW-1185">Reference proteome</keyword>
<name>A0A402CSM2_9BACT</name>
<dbReference type="OrthoDB" id="9809695at2"/>
<dbReference type="Proteomes" id="UP000287394">
    <property type="component" value="Chromosome"/>
</dbReference>
<dbReference type="EMBL" id="AP025739">
    <property type="protein sequence ID" value="BDI31027.1"/>
    <property type="molecule type" value="Genomic_DNA"/>
</dbReference>
<sequence>MFYELRHYDCHSSLALKRLTSRFGDHTTKIWARIGIEPVGFWPVLVGAHQPRLTYILAWEDLAQREALWAQFVADPAWKTAVAASRAEIGGDPVRTITSSILSPLSFSHLPRQDNQPARLARGVFELRTYKFDANAKLGKTADWFRDHCLPLFEAHGVFAMGFWTTYIGASPELTYMLVFESLAHREQAWAAVYTDPRWLQIQQELYTEGVSPIFGMDTALMRGTDFSGWS</sequence>
<dbReference type="AlphaFoldDB" id="A0A402CSM2"/>
<accession>A0A402CSM2</accession>
<reference evidence="1 2" key="1">
    <citation type="journal article" date="2019" name="Int. J. Syst. Evol. Microbiol.">
        <title>Capsulimonas corticalis gen. nov., sp. nov., an aerobic capsulated bacterium, of a novel bacterial order, Capsulimonadales ord. nov., of the class Armatimonadia of the phylum Armatimonadetes.</title>
        <authorList>
            <person name="Li J."/>
            <person name="Kudo C."/>
            <person name="Tonouchi A."/>
        </authorList>
    </citation>
    <scope>NUCLEOTIDE SEQUENCE [LARGE SCALE GENOMIC DNA]</scope>
    <source>
        <strain evidence="1 2">AX-7</strain>
    </source>
</reference>